<sequence length="168" mass="20035">MDTEVEDFKNLCVSGGVYDVFIDRLMEIYGEEWGKEYKRLFLVNYTNCYEKNRELTKKLLLAMFFAKNSQYEKVQQVFAERYPVIYDFLKTKKKQGYKKISKQLFEMEGFMIVDVLAKELTKEYRREMPVFTIHDSIATTSEHVETVKSYFNNVFHQRYGNTPTLSIS</sequence>
<protein>
    <recommendedName>
        <fullName evidence="3">DNA-directed RNA polymerase</fullName>
    </recommendedName>
</protein>
<keyword evidence="2" id="KW-1185">Reference proteome</keyword>
<name>A0ABT9SN44_9FLAO</name>
<evidence type="ECO:0008006" key="3">
    <source>
        <dbReference type="Google" id="ProtNLM"/>
    </source>
</evidence>
<comment type="caution">
    <text evidence="1">The sequence shown here is derived from an EMBL/GenBank/DDBJ whole genome shotgun (WGS) entry which is preliminary data.</text>
</comment>
<dbReference type="RefSeq" id="WP_306843664.1">
    <property type="nucleotide sequence ID" value="NZ_JAUSRL010000003.1"/>
</dbReference>
<organism evidence="1 2">
    <name type="scientific">Chryseobacterium lathyri</name>
    <dbReference type="NCBI Taxonomy" id="395933"/>
    <lineage>
        <taxon>Bacteria</taxon>
        <taxon>Pseudomonadati</taxon>
        <taxon>Bacteroidota</taxon>
        <taxon>Flavobacteriia</taxon>
        <taxon>Flavobacteriales</taxon>
        <taxon>Weeksellaceae</taxon>
        <taxon>Chryseobacterium group</taxon>
        <taxon>Chryseobacterium</taxon>
    </lineage>
</organism>
<dbReference type="EMBL" id="JAUSRL010000003">
    <property type="protein sequence ID" value="MDP9960402.1"/>
    <property type="molecule type" value="Genomic_DNA"/>
</dbReference>
<accession>A0ABT9SN44</accession>
<dbReference type="Proteomes" id="UP001235513">
    <property type="component" value="Unassembled WGS sequence"/>
</dbReference>
<evidence type="ECO:0000313" key="2">
    <source>
        <dbReference type="Proteomes" id="UP001235513"/>
    </source>
</evidence>
<reference evidence="1 2" key="1">
    <citation type="submission" date="2023-07" db="EMBL/GenBank/DDBJ databases">
        <title>Sorghum-associated microbial communities from plants grown in Nebraska, USA.</title>
        <authorList>
            <person name="Schachtman D."/>
        </authorList>
    </citation>
    <scope>NUCLEOTIDE SEQUENCE [LARGE SCALE GENOMIC DNA]</scope>
    <source>
        <strain evidence="1 2">CC351</strain>
    </source>
</reference>
<gene>
    <name evidence="1" type="ORF">J2T04_002286</name>
</gene>
<evidence type="ECO:0000313" key="1">
    <source>
        <dbReference type="EMBL" id="MDP9960402.1"/>
    </source>
</evidence>
<proteinExistence type="predicted"/>